<evidence type="ECO:0000313" key="3">
    <source>
        <dbReference type="Proteomes" id="UP000269669"/>
    </source>
</evidence>
<dbReference type="Proteomes" id="UP000269669">
    <property type="component" value="Unassembled WGS sequence"/>
</dbReference>
<dbReference type="EMBL" id="RSDW01000001">
    <property type="protein sequence ID" value="RSL14969.1"/>
    <property type="molecule type" value="Genomic_DNA"/>
</dbReference>
<keyword evidence="3" id="KW-1185">Reference proteome</keyword>
<dbReference type="RefSeq" id="WP_125483769.1">
    <property type="nucleotide sequence ID" value="NZ_RSDW01000001.1"/>
</dbReference>
<accession>A0A428MDM5</accession>
<dbReference type="SUPFAM" id="SSF101898">
    <property type="entry name" value="NHL repeat"/>
    <property type="match status" value="1"/>
</dbReference>
<dbReference type="AlphaFoldDB" id="A0A428MDM5"/>
<dbReference type="Gene3D" id="2.120.10.30">
    <property type="entry name" value="TolB, C-terminal domain"/>
    <property type="match status" value="1"/>
</dbReference>
<comment type="caution">
    <text evidence="2">The sequence shown here is derived from an EMBL/GenBank/DDBJ whole genome shotgun (WGS) entry which is preliminary data.</text>
</comment>
<feature type="signal peptide" evidence="1">
    <location>
        <begin position="1"/>
        <end position="33"/>
    </location>
</feature>
<evidence type="ECO:0008006" key="4">
    <source>
        <dbReference type="Google" id="ProtNLM"/>
    </source>
</evidence>
<dbReference type="InterPro" id="IPR011042">
    <property type="entry name" value="6-blade_b-propeller_TolB-like"/>
</dbReference>
<dbReference type="OrthoDB" id="107658at2"/>
<evidence type="ECO:0000256" key="1">
    <source>
        <dbReference type="SAM" id="SignalP"/>
    </source>
</evidence>
<evidence type="ECO:0000313" key="2">
    <source>
        <dbReference type="EMBL" id="RSL14969.1"/>
    </source>
</evidence>
<reference evidence="2 3" key="1">
    <citation type="submission" date="2018-12" db="EMBL/GenBank/DDBJ databases">
        <title>Sequencing of bacterial isolates from soil warming experiment in Harvard Forest, Massachusetts, USA.</title>
        <authorList>
            <person name="Deangelis K."/>
        </authorList>
    </citation>
    <scope>NUCLEOTIDE SEQUENCE [LARGE SCALE GENOMIC DNA]</scope>
    <source>
        <strain evidence="2 3">EB153</strain>
    </source>
</reference>
<organism evidence="2 3">
    <name type="scientific">Edaphobacter aggregans</name>
    <dbReference type="NCBI Taxonomy" id="570835"/>
    <lineage>
        <taxon>Bacteria</taxon>
        <taxon>Pseudomonadati</taxon>
        <taxon>Acidobacteriota</taxon>
        <taxon>Terriglobia</taxon>
        <taxon>Terriglobales</taxon>
        <taxon>Acidobacteriaceae</taxon>
        <taxon>Edaphobacter</taxon>
    </lineage>
</organism>
<proteinExistence type="predicted"/>
<protein>
    <recommendedName>
        <fullName evidence="4">NHL repeat containing protein</fullName>
    </recommendedName>
</protein>
<name>A0A428MDM5_9BACT</name>
<feature type="chain" id="PRO_5019155717" description="NHL repeat containing protein" evidence="1">
    <location>
        <begin position="34"/>
        <end position="715"/>
    </location>
</feature>
<keyword evidence="1" id="KW-0732">Signal</keyword>
<gene>
    <name evidence="2" type="ORF">EDE15_0439</name>
</gene>
<dbReference type="Gene3D" id="2.40.10.500">
    <property type="match status" value="1"/>
</dbReference>
<sequence length="715" mass="72319">MNCNYFTRLTGSKRKLLALLASSAVFMAGCANMATTATSSNSLDVAAAIGGRVHGGNQPVGGAVVNLYYAGQTGMGSGDPSAGPGLGAPILAATTTSANDGTGSFSFIQDPINGETTTGNTFSCPVNNPIVYVVARGGNTLNTQDSSVNNAASVFIGVYGLCNQIANSSFIDLSEVTTVATMAALQQYFNPGTESIGADGIAASKQALVNSIATISNLVNLATGTARSASQISSQSAYFGNGATAVTVTATPDTAKINQLANIISACVNNAAASASACTTLFANATPPNVSTTSRPYHAPAFAPATDVLQAVYYMLTNPTNGGTTNLQNLFSLSPALGAPYQPTLSTAPTDWTISITYSSNSTCGTNNGNFIYKPQALSIDVNGNVWMSNGQAGTGNLTEISASGVPTTCLPLGASRGAAIDTLGNVWYASTDSNNIYRYSPGTTPGVPQALLAFPTTQTPLAVAADGSGNVYFSTVADTSLYEIPAAATATAVVAPVQISSVLGPLPISLMADKTGSIWASSGSNFVSRVTTGNVGDPNYLNGFSTTAFNTLDSTYGIAVTQSNGVFVSSNGTSSALSYLTGSGVSYATTPGWPTAAGLGGINTPESVVLDGAQNVWTANNSNDSVSGMDTISEISIFGVSLTPNGTTNGGLQQSSSFSGGRSIIIDQSGNVWIAGDGTSGNPSNFVTEIVGTGVPIYQPYALGLSNTRFQTVP</sequence>